<comment type="subcellular location">
    <subcellularLocation>
        <location evidence="1">Nucleus</location>
    </subcellularLocation>
</comment>
<dbReference type="InterPro" id="IPR005343">
    <property type="entry name" value="Noc2"/>
</dbReference>
<keyword evidence="3" id="KW-0539">Nucleus</keyword>
<feature type="compositionally biased region" description="Acidic residues" evidence="4">
    <location>
        <begin position="84"/>
        <end position="130"/>
    </location>
</feature>
<gene>
    <name evidence="5" type="ORF">BOVATA_020220</name>
</gene>
<evidence type="ECO:0000256" key="4">
    <source>
        <dbReference type="SAM" id="MobiDB-lite"/>
    </source>
</evidence>
<dbReference type="RefSeq" id="XP_028866772.1">
    <property type="nucleotide sequence ID" value="XM_029010939.1"/>
</dbReference>
<evidence type="ECO:0000256" key="2">
    <source>
        <dbReference type="ARBA" id="ARBA00005907"/>
    </source>
</evidence>
<feature type="compositionally biased region" description="Polar residues" evidence="4">
    <location>
        <begin position="175"/>
        <end position="184"/>
    </location>
</feature>
<comment type="caution">
    <text evidence="5">The sequence shown here is derived from an EMBL/GenBank/DDBJ whole genome shotgun (WGS) entry which is preliminary data.</text>
</comment>
<feature type="compositionally biased region" description="Basic residues" evidence="4">
    <location>
        <begin position="7"/>
        <end position="25"/>
    </location>
</feature>
<reference evidence="5 6" key="1">
    <citation type="journal article" date="2017" name="BMC Genomics">
        <title>Whole-genome assembly of Babesia ovata and comparative genomics between closely related pathogens.</title>
        <authorList>
            <person name="Yamagishi J."/>
            <person name="Asada M."/>
            <person name="Hakimi H."/>
            <person name="Tanaka T.Q."/>
            <person name="Sugimoto C."/>
            <person name="Kawazu S."/>
        </authorList>
    </citation>
    <scope>NUCLEOTIDE SEQUENCE [LARGE SCALE GENOMIC DNA]</scope>
    <source>
        <strain evidence="5 6">Miyake</strain>
    </source>
</reference>
<dbReference type="GO" id="GO:0005730">
    <property type="term" value="C:nucleolus"/>
    <property type="evidence" value="ECO:0007669"/>
    <property type="project" value="TreeGrafter"/>
</dbReference>
<dbReference type="GO" id="GO:0005654">
    <property type="term" value="C:nucleoplasm"/>
    <property type="evidence" value="ECO:0007669"/>
    <property type="project" value="TreeGrafter"/>
</dbReference>
<keyword evidence="6" id="KW-1185">Reference proteome</keyword>
<dbReference type="PANTHER" id="PTHR12687">
    <property type="entry name" value="NUCLEOLAR COMPLEX 2 AND RAD4-RELATED"/>
    <property type="match status" value="1"/>
</dbReference>
<evidence type="ECO:0000313" key="6">
    <source>
        <dbReference type="Proteomes" id="UP000236319"/>
    </source>
</evidence>
<feature type="compositionally biased region" description="Acidic residues" evidence="4">
    <location>
        <begin position="46"/>
        <end position="76"/>
    </location>
</feature>
<dbReference type="EMBL" id="BDSA01000002">
    <property type="protein sequence ID" value="GBE60529.1"/>
    <property type="molecule type" value="Genomic_DNA"/>
</dbReference>
<dbReference type="AlphaFoldDB" id="A0A2H6KC37"/>
<dbReference type="GO" id="GO:0030691">
    <property type="term" value="C:Noc2p-Noc3p complex"/>
    <property type="evidence" value="ECO:0007669"/>
    <property type="project" value="TreeGrafter"/>
</dbReference>
<accession>A0A2H6KC37</accession>
<feature type="region of interest" description="Disordered" evidence="4">
    <location>
        <begin position="1"/>
        <end position="130"/>
    </location>
</feature>
<organism evidence="5 6">
    <name type="scientific">Babesia ovata</name>
    <dbReference type="NCBI Taxonomy" id="189622"/>
    <lineage>
        <taxon>Eukaryota</taxon>
        <taxon>Sar</taxon>
        <taxon>Alveolata</taxon>
        <taxon>Apicomplexa</taxon>
        <taxon>Aconoidasida</taxon>
        <taxon>Piroplasmida</taxon>
        <taxon>Babesiidae</taxon>
        <taxon>Babesia</taxon>
    </lineage>
</organism>
<sequence length="718" mass="80820">METNIVKSRKRSQVKGKTVAPRKKDRVSGGYRGKKKATAAALTNDSDVEDNDDEMEYGMEDPDDLEGGDSGSDEGSDSGSDGALGDDSESSDVSDYDMDDVSDEDSDSDAESENIDFSDAEDSDSELGDDLEEGCRAVSIEMAEQLVKQAQKHNDGAVRRLIVVYGSFVRRSAHQGLSSAESGNETGGKAKGDNKGKGRRQARRGMMASRGLSSMLTDVPNRYAPSNSEVYNYVVLEVCSIMDKYVRATELSFTNERIVDVIRLFRRFLSSALLQLAYRFEDVDLCRCALNVIGSEAVMPWVVTLKSLHKEVVKLACSLLTHHKEQKVRIHAFQVLRRYLSCVLESNYHRIQISQSPVTGLKVERLSSQQARAFCNSSINFLLNRSYRTQISASSIERTLKNFGLFKLSQNCLAELYSGAPAANLYTFAFKGIRDLGVNVRREWMAANDRKKRERAPAKDSSSHSIVLPVYTWGFVEAVNVWVTVLVRCRDRLEALVYPLVTVITGAVKVKLPQIGYMPFILHMLTAQNQLADGLERFVPIVSCIFHLLEQLRTKDINKLRRHEAVESRKLLDNVDDIMVRLRLTKKQLHASETYRMLYRHVSLLLTDHVGLVSLHPSFPEFIVPVTAFLHRYMKNSRIEPSFRSFASKLLSLMEESASLIREKRAKLDLETRATPRLKLLEADAKQIPVYRFRTSQLLMYQHLSRAKVEGTLSAAQL</sequence>
<feature type="region of interest" description="Disordered" evidence="4">
    <location>
        <begin position="175"/>
        <end position="204"/>
    </location>
</feature>
<dbReference type="GeneID" id="39874299"/>
<comment type="similarity">
    <text evidence="2">Belongs to the NOC2 family.</text>
</comment>
<proteinExistence type="inferred from homology"/>
<evidence type="ECO:0000313" key="5">
    <source>
        <dbReference type="EMBL" id="GBE60529.1"/>
    </source>
</evidence>
<dbReference type="GO" id="GO:0042273">
    <property type="term" value="P:ribosomal large subunit biogenesis"/>
    <property type="evidence" value="ECO:0007669"/>
    <property type="project" value="TreeGrafter"/>
</dbReference>
<dbReference type="Proteomes" id="UP000236319">
    <property type="component" value="Unassembled WGS sequence"/>
</dbReference>
<protein>
    <submittedName>
        <fullName evidence="5">Nucleolar complex 2, putative</fullName>
    </submittedName>
</protein>
<dbReference type="GO" id="GO:0030690">
    <property type="term" value="C:Noc1p-Noc2p complex"/>
    <property type="evidence" value="ECO:0007669"/>
    <property type="project" value="TreeGrafter"/>
</dbReference>
<dbReference type="VEuPathDB" id="PiroplasmaDB:BOVATA_020220"/>
<name>A0A2H6KC37_9APIC</name>
<dbReference type="OrthoDB" id="2414723at2759"/>
<evidence type="ECO:0000256" key="1">
    <source>
        <dbReference type="ARBA" id="ARBA00004123"/>
    </source>
</evidence>
<dbReference type="PANTHER" id="PTHR12687:SF4">
    <property type="entry name" value="NUCLEOLAR COMPLEX PROTEIN 2 HOMOLOG"/>
    <property type="match status" value="1"/>
</dbReference>
<evidence type="ECO:0000256" key="3">
    <source>
        <dbReference type="ARBA" id="ARBA00023242"/>
    </source>
</evidence>
<dbReference type="Pfam" id="PF03715">
    <property type="entry name" value="Noc2"/>
    <property type="match status" value="1"/>
</dbReference>